<reference evidence="3 4" key="1">
    <citation type="journal article" date="2019" name="Int. J. Syst. Evol. Microbiol.">
        <title>The Global Catalogue of Microorganisms (GCM) 10K type strain sequencing project: providing services to taxonomists for standard genome sequencing and annotation.</title>
        <authorList>
            <consortium name="The Broad Institute Genomics Platform"/>
            <consortium name="The Broad Institute Genome Sequencing Center for Infectious Disease"/>
            <person name="Wu L."/>
            <person name="Ma J."/>
        </authorList>
    </citation>
    <scope>NUCLEOTIDE SEQUENCE [LARGE SCALE GENOMIC DNA]</scope>
    <source>
        <strain evidence="3 4">IBRC-M 10256</strain>
    </source>
</reference>
<dbReference type="GeneID" id="73901405"/>
<keyword evidence="1" id="KW-0812">Transmembrane</keyword>
<proteinExistence type="predicted"/>
<dbReference type="AlphaFoldDB" id="A0ABD5NSS4"/>
<dbReference type="EMBL" id="JBHSAQ010000015">
    <property type="protein sequence ID" value="MFC3960064.1"/>
    <property type="molecule type" value="Genomic_DNA"/>
</dbReference>
<organism evidence="3 4">
    <name type="scientific">Halovivax cerinus</name>
    <dbReference type="NCBI Taxonomy" id="1487865"/>
    <lineage>
        <taxon>Archaea</taxon>
        <taxon>Methanobacteriati</taxon>
        <taxon>Methanobacteriota</taxon>
        <taxon>Stenosarchaea group</taxon>
        <taxon>Halobacteria</taxon>
        <taxon>Halobacteriales</taxon>
        <taxon>Natrialbaceae</taxon>
        <taxon>Halovivax</taxon>
    </lineage>
</organism>
<feature type="transmembrane region" description="Helical" evidence="1">
    <location>
        <begin position="40"/>
        <end position="68"/>
    </location>
</feature>
<protein>
    <submittedName>
        <fullName evidence="3">DUF2892 domain-containing protein</fullName>
    </submittedName>
</protein>
<feature type="domain" description="Inner membrane protein YgaP-like transmembrane" evidence="2">
    <location>
        <begin position="1"/>
        <end position="73"/>
    </location>
</feature>
<name>A0ABD5NSS4_9EURY</name>
<dbReference type="InterPro" id="IPR021309">
    <property type="entry name" value="YgaP-like_TM"/>
</dbReference>
<feature type="transmembrane region" description="Helical" evidence="1">
    <location>
        <begin position="12"/>
        <end position="34"/>
    </location>
</feature>
<gene>
    <name evidence="3" type="ORF">ACFOUR_17020</name>
</gene>
<evidence type="ECO:0000313" key="3">
    <source>
        <dbReference type="EMBL" id="MFC3960064.1"/>
    </source>
</evidence>
<dbReference type="Proteomes" id="UP001595846">
    <property type="component" value="Unassembled WGS sequence"/>
</dbReference>
<evidence type="ECO:0000256" key="1">
    <source>
        <dbReference type="SAM" id="Phobius"/>
    </source>
</evidence>
<sequence>MKKNVGGTDRTARLVVGPILALVGVAILGGWIGLGGTLGTVLGALAVLVGVVLLFTGATQVCVLNRLLGVDTYRGR</sequence>
<keyword evidence="1" id="KW-1133">Transmembrane helix</keyword>
<evidence type="ECO:0000259" key="2">
    <source>
        <dbReference type="Pfam" id="PF11127"/>
    </source>
</evidence>
<accession>A0ABD5NSS4</accession>
<evidence type="ECO:0000313" key="4">
    <source>
        <dbReference type="Proteomes" id="UP001595846"/>
    </source>
</evidence>
<keyword evidence="4" id="KW-1185">Reference proteome</keyword>
<dbReference type="Pfam" id="PF11127">
    <property type="entry name" value="YgaP-like_TM"/>
    <property type="match status" value="1"/>
</dbReference>
<keyword evidence="1" id="KW-0472">Membrane</keyword>
<comment type="caution">
    <text evidence="3">The sequence shown here is derived from an EMBL/GenBank/DDBJ whole genome shotgun (WGS) entry which is preliminary data.</text>
</comment>
<dbReference type="RefSeq" id="WP_256532328.1">
    <property type="nucleotide sequence ID" value="NZ_CP101824.1"/>
</dbReference>